<evidence type="ECO:0000313" key="2">
    <source>
        <dbReference type="Proteomes" id="UP001365542"/>
    </source>
</evidence>
<protein>
    <submittedName>
        <fullName evidence="1">Uncharacterized protein</fullName>
    </submittedName>
</protein>
<dbReference type="Proteomes" id="UP001365542">
    <property type="component" value="Unassembled WGS sequence"/>
</dbReference>
<evidence type="ECO:0000313" key="1">
    <source>
        <dbReference type="EMBL" id="KAK6539461.1"/>
    </source>
</evidence>
<dbReference type="EMBL" id="JAVHJO010000006">
    <property type="protein sequence ID" value="KAK6539461.1"/>
    <property type="molecule type" value="Genomic_DNA"/>
</dbReference>
<dbReference type="AlphaFoldDB" id="A0AAV9XBX1"/>
<reference evidence="1 2" key="1">
    <citation type="submission" date="2019-10" db="EMBL/GenBank/DDBJ databases">
        <authorList>
            <person name="Palmer J.M."/>
        </authorList>
    </citation>
    <scope>NUCLEOTIDE SEQUENCE [LARGE SCALE GENOMIC DNA]</scope>
    <source>
        <strain evidence="1 2">TWF694</strain>
    </source>
</reference>
<proteinExistence type="predicted"/>
<gene>
    <name evidence="1" type="ORF">TWF694_009684</name>
</gene>
<organism evidence="1 2">
    <name type="scientific">Orbilia ellipsospora</name>
    <dbReference type="NCBI Taxonomy" id="2528407"/>
    <lineage>
        <taxon>Eukaryota</taxon>
        <taxon>Fungi</taxon>
        <taxon>Dikarya</taxon>
        <taxon>Ascomycota</taxon>
        <taxon>Pezizomycotina</taxon>
        <taxon>Orbiliomycetes</taxon>
        <taxon>Orbiliales</taxon>
        <taxon>Orbiliaceae</taxon>
        <taxon>Orbilia</taxon>
    </lineage>
</organism>
<accession>A0AAV9XBX1</accession>
<sequence>MRTEFAVSAHALQHASPRIFFSLLLKWYQARLQLKARKNSEYEQRPVFAQGVMTRRQARTPEVVSTAGLAQQLSEMLLGDDLASE</sequence>
<comment type="caution">
    <text evidence="1">The sequence shown here is derived from an EMBL/GenBank/DDBJ whole genome shotgun (WGS) entry which is preliminary data.</text>
</comment>
<keyword evidence="2" id="KW-1185">Reference proteome</keyword>
<name>A0AAV9XBX1_9PEZI</name>